<protein>
    <recommendedName>
        <fullName evidence="3">SMI1/KNR4 family protein</fullName>
    </recommendedName>
</protein>
<evidence type="ECO:0000313" key="1">
    <source>
        <dbReference type="EMBL" id="UUI65639.1"/>
    </source>
</evidence>
<gene>
    <name evidence="1" type="ORF">NP075_02555</name>
</gene>
<dbReference type="EMBL" id="CP101989">
    <property type="protein sequence ID" value="UUI65639.1"/>
    <property type="molecule type" value="Genomic_DNA"/>
</dbReference>
<sequence length="213" mass="23437">MSGAQIVAALDGWVERLAHLGARVVDRLRPGLEPEQIRRAAAAHGFTLSEEVAAVWAWHDGERVGTDVGTSAQLPGLRPAGAFYDLGTTLETSLTYYGICGDADVLTDPHASDSEKAAVWRREWMVFDSWLLPLVLAAGPDGSTDTFRYDPQSGTEVVAHSSLPARVARWHEMLDRGAWRVEPDGTWAVQPALLPKVDRSWPVAERIRWTEIT</sequence>
<evidence type="ECO:0008006" key="3">
    <source>
        <dbReference type="Google" id="ProtNLM"/>
    </source>
</evidence>
<keyword evidence="2" id="KW-1185">Reference proteome</keyword>
<dbReference type="RefSeq" id="WP_227566334.1">
    <property type="nucleotide sequence ID" value="NZ_CP101989.1"/>
</dbReference>
<evidence type="ECO:0000313" key="2">
    <source>
        <dbReference type="Proteomes" id="UP001317322"/>
    </source>
</evidence>
<reference evidence="1 2" key="1">
    <citation type="submission" date="2022-07" db="EMBL/GenBank/DDBJ databases">
        <title>Novel species in genus cellulomonas.</title>
        <authorList>
            <person name="Ye L."/>
        </authorList>
    </citation>
    <scope>NUCLEOTIDE SEQUENCE [LARGE SCALE GENOMIC DNA]</scope>
    <source>
        <strain evidence="2">zg-Y908</strain>
    </source>
</reference>
<organism evidence="1 2">
    <name type="scientific">Cellulomonas wangsupingiae</name>
    <dbReference type="NCBI Taxonomy" id="2968085"/>
    <lineage>
        <taxon>Bacteria</taxon>
        <taxon>Bacillati</taxon>
        <taxon>Actinomycetota</taxon>
        <taxon>Actinomycetes</taxon>
        <taxon>Micrococcales</taxon>
        <taxon>Cellulomonadaceae</taxon>
        <taxon>Cellulomonas</taxon>
    </lineage>
</organism>
<dbReference type="Proteomes" id="UP001317322">
    <property type="component" value="Chromosome"/>
</dbReference>
<accession>A0ABY5K5U4</accession>
<name>A0ABY5K5U4_9CELL</name>
<proteinExistence type="predicted"/>